<sequence>MSGLHGIPSSQWPDFLTSTDPGGWAADPLGEDFEHTTLDLGVDGEGPVLGTLVRYVPKQPPPGNPEERGILLSVHGWSDYFYNRELAEFWRAAGYRFYALDLRRYGRSLRSEHQRPGYVEHLAEYHQELDAAADLLTAEHPGLPLLVQGHSLGGLIISLWAQQSTARLAGLVLNAPWLEFQGTQFLRIPAQGLMEAMARRSPTRTLHLPELDHYWLSLSQDGHGEWDIHPLWRPRHAFRPTVGWMRTVLEAHAKVAKGLDLELPVLVLTSAQSHFGASYDPLMQRTDSVVDVNLVRQRSLKLGSFVTNAIITDAMHDVFTSSAGPRAESYAKVRRWLHLLQGAS</sequence>
<dbReference type="Gene3D" id="3.40.50.1820">
    <property type="entry name" value="alpha/beta hydrolase"/>
    <property type="match status" value="1"/>
</dbReference>
<reference evidence="2 3" key="1">
    <citation type="submission" date="2018-12" db="EMBL/GenBank/DDBJ databases">
        <title>Complete Genome Sequence of Glutamicibacter creatinolyticus strain LGCM259,isolated from an abscess of a 12-year-old mare in Italy.</title>
        <authorList>
            <person name="Santos R.G."/>
            <person name="Silva A.L."/>
            <person name="Seyffert N."/>
            <person name="Castro T.L.P."/>
            <person name="Attili A.R."/>
            <person name="Rifici C."/>
            <person name="Mazzullo G."/>
            <person name="Brenig B."/>
            <person name="Venanzi F."/>
            <person name="Azevedo V."/>
        </authorList>
    </citation>
    <scope>NUCLEOTIDE SEQUENCE [LARGE SCALE GENOMIC DNA]</scope>
    <source>
        <strain evidence="2 3">LGCM 259</strain>
    </source>
</reference>
<dbReference type="Proteomes" id="UP000307000">
    <property type="component" value="Chromosome"/>
</dbReference>
<dbReference type="InterPro" id="IPR051044">
    <property type="entry name" value="MAG_DAG_Lipase"/>
</dbReference>
<dbReference type="KEGG" id="gcr:GcLGCM259_1447"/>
<gene>
    <name evidence="2" type="ORF">GcLGCM259_1447</name>
</gene>
<accession>A0A5B7WSX1</accession>
<proteinExistence type="predicted"/>
<dbReference type="AlphaFoldDB" id="A0A5B7WSX1"/>
<evidence type="ECO:0000313" key="3">
    <source>
        <dbReference type="Proteomes" id="UP000307000"/>
    </source>
</evidence>
<dbReference type="SUPFAM" id="SSF53474">
    <property type="entry name" value="alpha/beta-Hydrolases"/>
    <property type="match status" value="1"/>
</dbReference>
<dbReference type="PANTHER" id="PTHR11614">
    <property type="entry name" value="PHOSPHOLIPASE-RELATED"/>
    <property type="match status" value="1"/>
</dbReference>
<organism evidence="2 3">
    <name type="scientific">Glutamicibacter creatinolyticus</name>
    <dbReference type="NCBI Taxonomy" id="162496"/>
    <lineage>
        <taxon>Bacteria</taxon>
        <taxon>Bacillati</taxon>
        <taxon>Actinomycetota</taxon>
        <taxon>Actinomycetes</taxon>
        <taxon>Micrococcales</taxon>
        <taxon>Micrococcaceae</taxon>
        <taxon>Glutamicibacter</taxon>
    </lineage>
</organism>
<dbReference type="EMBL" id="CP034412">
    <property type="protein sequence ID" value="QCY47178.1"/>
    <property type="molecule type" value="Genomic_DNA"/>
</dbReference>
<protein>
    <recommendedName>
        <fullName evidence="1">Serine aminopeptidase S33 domain-containing protein</fullName>
    </recommendedName>
</protein>
<dbReference type="InterPro" id="IPR029058">
    <property type="entry name" value="AB_hydrolase_fold"/>
</dbReference>
<name>A0A5B7WSX1_9MICC</name>
<dbReference type="InterPro" id="IPR022742">
    <property type="entry name" value="Hydrolase_4"/>
</dbReference>
<evidence type="ECO:0000313" key="2">
    <source>
        <dbReference type="EMBL" id="QCY47178.1"/>
    </source>
</evidence>
<feature type="domain" description="Serine aminopeptidase S33" evidence="1">
    <location>
        <begin position="66"/>
        <end position="272"/>
    </location>
</feature>
<dbReference type="Pfam" id="PF12146">
    <property type="entry name" value="Hydrolase_4"/>
    <property type="match status" value="1"/>
</dbReference>
<dbReference type="RefSeq" id="WP_138926224.1">
    <property type="nucleotide sequence ID" value="NZ_CP034412.1"/>
</dbReference>
<evidence type="ECO:0000259" key="1">
    <source>
        <dbReference type="Pfam" id="PF12146"/>
    </source>
</evidence>
<keyword evidence="3" id="KW-1185">Reference proteome</keyword>